<evidence type="ECO:0000256" key="5">
    <source>
        <dbReference type="ARBA" id="ARBA00022723"/>
    </source>
</evidence>
<dbReference type="NCBIfam" id="TIGR01574">
    <property type="entry name" value="miaB-methiolase"/>
    <property type="match status" value="1"/>
</dbReference>
<feature type="domain" description="MTTase N-terminal" evidence="15">
    <location>
        <begin position="34"/>
        <end position="152"/>
    </location>
</feature>
<evidence type="ECO:0000259" key="14">
    <source>
        <dbReference type="PROSITE" id="PS50926"/>
    </source>
</evidence>
<dbReference type="Pfam" id="PF00919">
    <property type="entry name" value="UPF0004"/>
    <property type="match status" value="1"/>
</dbReference>
<dbReference type="EMBL" id="DYUC01000027">
    <property type="protein sequence ID" value="HJG86111.1"/>
    <property type="molecule type" value="Genomic_DNA"/>
</dbReference>
<dbReference type="PANTHER" id="PTHR43020">
    <property type="entry name" value="CDK5 REGULATORY SUBUNIT-ASSOCIATED PROTEIN 1"/>
    <property type="match status" value="1"/>
</dbReference>
<reference evidence="17" key="1">
    <citation type="journal article" date="2021" name="PeerJ">
        <title>Extensive microbial diversity within the chicken gut microbiome revealed by metagenomics and culture.</title>
        <authorList>
            <person name="Gilroy R."/>
            <person name="Ravi A."/>
            <person name="Getino M."/>
            <person name="Pursley I."/>
            <person name="Horton D.L."/>
            <person name="Alikhan N.F."/>
            <person name="Baker D."/>
            <person name="Gharbi K."/>
            <person name="Hall N."/>
            <person name="Watson M."/>
            <person name="Adriaenssens E.M."/>
            <person name="Foster-Nyarko E."/>
            <person name="Jarju S."/>
            <person name="Secka A."/>
            <person name="Antonio M."/>
            <person name="Oren A."/>
            <person name="Chaudhuri R.R."/>
            <person name="La Ragione R."/>
            <person name="Hildebrand F."/>
            <person name="Pallen M.J."/>
        </authorList>
    </citation>
    <scope>NUCLEOTIDE SEQUENCE</scope>
    <source>
        <strain evidence="17">CHK179-5677</strain>
    </source>
</reference>
<dbReference type="GO" id="GO:0005829">
    <property type="term" value="C:cytosol"/>
    <property type="evidence" value="ECO:0007669"/>
    <property type="project" value="TreeGrafter"/>
</dbReference>
<comment type="similarity">
    <text evidence="13">Belongs to the methylthiotransferase family. MiaB subfamily.</text>
</comment>
<dbReference type="SFLD" id="SFLDS00029">
    <property type="entry name" value="Radical_SAM"/>
    <property type="match status" value="1"/>
</dbReference>
<dbReference type="Pfam" id="PF01938">
    <property type="entry name" value="TRAM"/>
    <property type="match status" value="1"/>
</dbReference>
<evidence type="ECO:0000256" key="11">
    <source>
        <dbReference type="ARBA" id="ARBA00080698"/>
    </source>
</evidence>
<dbReference type="GO" id="GO:0035597">
    <property type="term" value="F:tRNA-2-methylthio-N(6)-dimethylallyladenosine(37) synthase activity"/>
    <property type="evidence" value="ECO:0007669"/>
    <property type="project" value="UniProtKB-EC"/>
</dbReference>
<keyword evidence="7 13" id="KW-0411">Iron-sulfur</keyword>
<dbReference type="HAMAP" id="MF_01864">
    <property type="entry name" value="tRNA_metthiotr_MiaB"/>
    <property type="match status" value="1"/>
</dbReference>
<dbReference type="SUPFAM" id="SSF102114">
    <property type="entry name" value="Radical SAM enzymes"/>
    <property type="match status" value="1"/>
</dbReference>
<dbReference type="InterPro" id="IPR002792">
    <property type="entry name" value="TRAM_dom"/>
</dbReference>
<evidence type="ECO:0000256" key="4">
    <source>
        <dbReference type="ARBA" id="ARBA00022691"/>
    </source>
</evidence>
<evidence type="ECO:0000256" key="8">
    <source>
        <dbReference type="ARBA" id="ARBA00033765"/>
    </source>
</evidence>
<comment type="caution">
    <text evidence="17">The sequence shown here is derived from an EMBL/GenBank/DDBJ whole genome shotgun (WGS) entry which is preliminary data.</text>
</comment>
<dbReference type="Pfam" id="PF04055">
    <property type="entry name" value="Radical_SAM"/>
    <property type="match status" value="1"/>
</dbReference>
<dbReference type="Gene3D" id="3.40.50.12160">
    <property type="entry name" value="Methylthiotransferase, N-terminal domain"/>
    <property type="match status" value="1"/>
</dbReference>
<dbReference type="GO" id="GO:0051539">
    <property type="term" value="F:4 iron, 4 sulfur cluster binding"/>
    <property type="evidence" value="ECO:0007669"/>
    <property type="project" value="UniProtKB-UniRule"/>
</dbReference>
<dbReference type="InterPro" id="IPR058240">
    <property type="entry name" value="rSAM_sf"/>
</dbReference>
<evidence type="ECO:0000259" key="16">
    <source>
        <dbReference type="PROSITE" id="PS51918"/>
    </source>
</evidence>
<evidence type="ECO:0000259" key="15">
    <source>
        <dbReference type="PROSITE" id="PS51449"/>
    </source>
</evidence>
<dbReference type="SMART" id="SM00729">
    <property type="entry name" value="Elp3"/>
    <property type="match status" value="1"/>
</dbReference>
<dbReference type="PROSITE" id="PS51449">
    <property type="entry name" value="MTTASE_N"/>
    <property type="match status" value="1"/>
</dbReference>
<comment type="cofactor">
    <cofactor evidence="13">
        <name>[4Fe-4S] cluster</name>
        <dbReference type="ChEBI" id="CHEBI:49883"/>
    </cofactor>
    <text evidence="13">Binds 2 [4Fe-4S] clusters. One cluster is coordinated with 3 cysteines and an exchangeable S-adenosyl-L-methionine.</text>
</comment>
<dbReference type="InterPro" id="IPR005839">
    <property type="entry name" value="Methylthiotransferase"/>
</dbReference>
<dbReference type="InterPro" id="IPR020612">
    <property type="entry name" value="Methylthiotransferase_CS"/>
</dbReference>
<organism evidence="17 18">
    <name type="scientific">Pseudoflavonifractor capillosus</name>
    <dbReference type="NCBI Taxonomy" id="106588"/>
    <lineage>
        <taxon>Bacteria</taxon>
        <taxon>Bacillati</taxon>
        <taxon>Bacillota</taxon>
        <taxon>Clostridia</taxon>
        <taxon>Eubacteriales</taxon>
        <taxon>Oscillospiraceae</taxon>
        <taxon>Pseudoflavonifractor</taxon>
    </lineage>
</organism>
<keyword evidence="2 13" id="KW-0004">4Fe-4S</keyword>
<evidence type="ECO:0000256" key="3">
    <source>
        <dbReference type="ARBA" id="ARBA00022679"/>
    </source>
</evidence>
<proteinExistence type="inferred from homology"/>
<dbReference type="FunFam" id="3.40.50.12160:FF:000003">
    <property type="entry name" value="CDK5 regulatory subunit-associated protein 1"/>
    <property type="match status" value="1"/>
</dbReference>
<dbReference type="PROSITE" id="PS01278">
    <property type="entry name" value="MTTASE_RADICAL"/>
    <property type="match status" value="1"/>
</dbReference>
<dbReference type="InterPro" id="IPR038135">
    <property type="entry name" value="Methylthiotransferase_N_sf"/>
</dbReference>
<feature type="binding site" evidence="13">
    <location>
        <position position="79"/>
    </location>
    <ligand>
        <name>[4Fe-4S] cluster</name>
        <dbReference type="ChEBI" id="CHEBI:49883"/>
        <label>1</label>
    </ligand>
</feature>
<dbReference type="Gene3D" id="3.80.30.20">
    <property type="entry name" value="tm_1862 like domain"/>
    <property type="match status" value="1"/>
</dbReference>
<evidence type="ECO:0000313" key="17">
    <source>
        <dbReference type="EMBL" id="HJG86111.1"/>
    </source>
</evidence>
<dbReference type="PANTHER" id="PTHR43020:SF2">
    <property type="entry name" value="MITOCHONDRIAL TRNA METHYLTHIOTRANSFERASE CDK5RAP1"/>
    <property type="match status" value="1"/>
</dbReference>
<dbReference type="SFLD" id="SFLDF00273">
    <property type="entry name" value="(dimethylallyl)adenosine_tRNA"/>
    <property type="match status" value="1"/>
</dbReference>
<evidence type="ECO:0000256" key="12">
    <source>
        <dbReference type="ARBA" id="ARBA00081141"/>
    </source>
</evidence>
<dbReference type="SFLD" id="SFLDG01082">
    <property type="entry name" value="B12-binding_domain_containing"/>
    <property type="match status" value="1"/>
</dbReference>
<dbReference type="Proteomes" id="UP000760668">
    <property type="component" value="Unassembled WGS sequence"/>
</dbReference>
<comment type="subcellular location">
    <subcellularLocation>
        <location evidence="13">Cytoplasm</location>
    </subcellularLocation>
</comment>
<accession>A0A921MLC4</accession>
<dbReference type="InterPro" id="IPR007197">
    <property type="entry name" value="rSAM"/>
</dbReference>
<feature type="binding site" evidence="13">
    <location>
        <position position="193"/>
    </location>
    <ligand>
        <name>[4Fe-4S] cluster</name>
        <dbReference type="ChEBI" id="CHEBI:49883"/>
        <label>2</label>
        <note>4Fe-4S-S-AdoMet</note>
    </ligand>
</feature>
<dbReference type="InterPro" id="IPR013848">
    <property type="entry name" value="Methylthiotransferase_N"/>
</dbReference>
<keyword evidence="4 13" id="KW-0949">S-adenosyl-L-methionine</keyword>
<protein>
    <recommendedName>
        <fullName evidence="10 13">tRNA-2-methylthio-N(6)-dimethylallyladenosine synthase</fullName>
        <ecNumber evidence="8 13">2.8.4.3</ecNumber>
    </recommendedName>
    <alternativeName>
        <fullName evidence="12 13">(Dimethylallyl)adenosine tRNA methylthiotransferase MiaB</fullName>
    </alternativeName>
    <alternativeName>
        <fullName evidence="11 13">tRNA-i(6)A37 methylthiotransferase</fullName>
    </alternativeName>
</protein>
<dbReference type="AlphaFoldDB" id="A0A921MLC4"/>
<evidence type="ECO:0000256" key="10">
    <source>
        <dbReference type="ARBA" id="ARBA00068570"/>
    </source>
</evidence>
<dbReference type="InterPro" id="IPR006463">
    <property type="entry name" value="MiaB_methiolase"/>
</dbReference>
<sequence length="471" mass="53217">MERKTTHIPPEDIARQRGYCGAIKEINSRFAKAPLAFVDTYGCQQNEADSERIRGYLKEMGYGFTQDEKEAAVIVINTCAIREHAEQRVLGNVGALVHTKRKNPNQIICLCGCMVQEPHNAAKIRTSYRHVDMVFGPHALWRFPEFLYRILTRRGRIFETADDPGSIAEGIPVVRQNGVKAWVSIMYGCNNFCSYCIVPYVRGRERSRDPEVILAEVEELAKAGYKEITLLGQNVNSYGKDLPEPMDFAELLRKVNAVPGDFLIRFMTSHPKDATEKLFDAMAQCEKVAPVIHLPVQAGNNRVLKAMNRVYTREIYLEKVRALRARIPDIVLTSDIIVGFPGETTEEFEDTLSLLREVEYDALFTFIYSPREGTPAAKMPDPMSKEEKSANFQRLVDLQNEISLKKHQAYEGKTIRCLVDGRSDDPRNNLTARTPGGRLVHFTGDEKLIGTYQNLTITGCSTWALFGDLAE</sequence>
<dbReference type="InterPro" id="IPR006638">
    <property type="entry name" value="Elp3/MiaA/NifB-like_rSAM"/>
</dbReference>
<dbReference type="RefSeq" id="WP_295368854.1">
    <property type="nucleotide sequence ID" value="NZ_DYUC01000027.1"/>
</dbReference>
<comment type="function">
    <text evidence="1 13">Catalyzes the methylthiolation of N6-(dimethylallyl)adenosine (i(6)A), leading to the formation of 2-methylthio-N6-(dimethylallyl)adenosine (ms(2)i(6)A) at position 37 in tRNAs that read codons beginning with uridine.</text>
</comment>
<keyword evidence="13" id="KW-0819">tRNA processing</keyword>
<dbReference type="SFLD" id="SFLDG01061">
    <property type="entry name" value="methylthiotransferase"/>
    <property type="match status" value="1"/>
</dbReference>
<feature type="binding site" evidence="13">
    <location>
        <position position="113"/>
    </location>
    <ligand>
        <name>[4Fe-4S] cluster</name>
        <dbReference type="ChEBI" id="CHEBI:49883"/>
        <label>1</label>
    </ligand>
</feature>
<feature type="domain" description="TRAM" evidence="14">
    <location>
        <begin position="408"/>
        <end position="471"/>
    </location>
</feature>
<keyword evidence="5 13" id="KW-0479">Metal-binding</keyword>
<evidence type="ECO:0000313" key="18">
    <source>
        <dbReference type="Proteomes" id="UP000760668"/>
    </source>
</evidence>
<evidence type="ECO:0000256" key="1">
    <source>
        <dbReference type="ARBA" id="ARBA00003234"/>
    </source>
</evidence>
<dbReference type="GO" id="GO:0046872">
    <property type="term" value="F:metal ion binding"/>
    <property type="evidence" value="ECO:0007669"/>
    <property type="project" value="UniProtKB-KW"/>
</dbReference>
<evidence type="ECO:0000256" key="13">
    <source>
        <dbReference type="HAMAP-Rule" id="MF_01864"/>
    </source>
</evidence>
<evidence type="ECO:0000256" key="2">
    <source>
        <dbReference type="ARBA" id="ARBA00022485"/>
    </source>
</evidence>
<feature type="binding site" evidence="13">
    <location>
        <position position="189"/>
    </location>
    <ligand>
        <name>[4Fe-4S] cluster</name>
        <dbReference type="ChEBI" id="CHEBI:49883"/>
        <label>2</label>
        <note>4Fe-4S-S-AdoMet</note>
    </ligand>
</feature>
<dbReference type="EC" id="2.8.4.3" evidence="8 13"/>
<feature type="binding site" evidence="13">
    <location>
        <position position="43"/>
    </location>
    <ligand>
        <name>[4Fe-4S] cluster</name>
        <dbReference type="ChEBI" id="CHEBI:49883"/>
        <label>1</label>
    </ligand>
</feature>
<comment type="subunit">
    <text evidence="13">Monomer.</text>
</comment>
<keyword evidence="6 13" id="KW-0408">Iron</keyword>
<evidence type="ECO:0000256" key="6">
    <source>
        <dbReference type="ARBA" id="ARBA00023004"/>
    </source>
</evidence>
<name>A0A921MLC4_9FIRM</name>
<keyword evidence="13" id="KW-0963">Cytoplasm</keyword>
<keyword evidence="3 13" id="KW-0808">Transferase</keyword>
<dbReference type="NCBIfam" id="TIGR00089">
    <property type="entry name" value="MiaB/RimO family radical SAM methylthiotransferase"/>
    <property type="match status" value="1"/>
</dbReference>
<dbReference type="CDD" id="cd01335">
    <property type="entry name" value="Radical_SAM"/>
    <property type="match status" value="1"/>
</dbReference>
<dbReference type="InterPro" id="IPR023404">
    <property type="entry name" value="rSAM_horseshoe"/>
</dbReference>
<evidence type="ECO:0000256" key="9">
    <source>
        <dbReference type="ARBA" id="ARBA00051425"/>
    </source>
</evidence>
<comment type="catalytic activity">
    <reaction evidence="9 13">
        <text>N(6)-dimethylallyladenosine(37) in tRNA + (sulfur carrier)-SH + AH2 + 2 S-adenosyl-L-methionine = 2-methylsulfanyl-N(6)-dimethylallyladenosine(37) in tRNA + (sulfur carrier)-H + 5'-deoxyadenosine + L-methionine + A + S-adenosyl-L-homocysteine + 2 H(+)</text>
        <dbReference type="Rhea" id="RHEA:37067"/>
        <dbReference type="Rhea" id="RHEA-COMP:10375"/>
        <dbReference type="Rhea" id="RHEA-COMP:10376"/>
        <dbReference type="Rhea" id="RHEA-COMP:14737"/>
        <dbReference type="Rhea" id="RHEA-COMP:14739"/>
        <dbReference type="ChEBI" id="CHEBI:13193"/>
        <dbReference type="ChEBI" id="CHEBI:15378"/>
        <dbReference type="ChEBI" id="CHEBI:17319"/>
        <dbReference type="ChEBI" id="CHEBI:17499"/>
        <dbReference type="ChEBI" id="CHEBI:29917"/>
        <dbReference type="ChEBI" id="CHEBI:57844"/>
        <dbReference type="ChEBI" id="CHEBI:57856"/>
        <dbReference type="ChEBI" id="CHEBI:59789"/>
        <dbReference type="ChEBI" id="CHEBI:64428"/>
        <dbReference type="ChEBI" id="CHEBI:74415"/>
        <dbReference type="ChEBI" id="CHEBI:74417"/>
        <dbReference type="EC" id="2.8.4.3"/>
    </reaction>
</comment>
<dbReference type="PROSITE" id="PS50926">
    <property type="entry name" value="TRAM"/>
    <property type="match status" value="1"/>
</dbReference>
<dbReference type="FunFam" id="3.80.30.20:FF:000001">
    <property type="entry name" value="tRNA-2-methylthio-N(6)-dimethylallyladenosine synthase 2"/>
    <property type="match status" value="1"/>
</dbReference>
<evidence type="ECO:0000256" key="7">
    <source>
        <dbReference type="ARBA" id="ARBA00023014"/>
    </source>
</evidence>
<feature type="domain" description="Radical SAM core" evidence="16">
    <location>
        <begin position="175"/>
        <end position="405"/>
    </location>
</feature>
<gene>
    <name evidence="13 17" type="primary">miaB</name>
    <name evidence="17" type="ORF">K8V01_03625</name>
</gene>
<dbReference type="PROSITE" id="PS51918">
    <property type="entry name" value="RADICAL_SAM"/>
    <property type="match status" value="1"/>
</dbReference>
<reference evidence="17" key="2">
    <citation type="submission" date="2021-09" db="EMBL/GenBank/DDBJ databases">
        <authorList>
            <person name="Gilroy R."/>
        </authorList>
    </citation>
    <scope>NUCLEOTIDE SEQUENCE</scope>
    <source>
        <strain evidence="17">CHK179-5677</strain>
    </source>
</reference>
<feature type="binding site" evidence="13">
    <location>
        <position position="196"/>
    </location>
    <ligand>
        <name>[4Fe-4S] cluster</name>
        <dbReference type="ChEBI" id="CHEBI:49883"/>
        <label>2</label>
        <note>4Fe-4S-S-AdoMet</note>
    </ligand>
</feature>